<gene>
    <name evidence="1" type="ORF">OWV82_006300</name>
</gene>
<dbReference type="Proteomes" id="UP001164539">
    <property type="component" value="Chromosome 3"/>
</dbReference>
<organism evidence="1 2">
    <name type="scientific">Melia azedarach</name>
    <name type="common">Chinaberry tree</name>
    <dbReference type="NCBI Taxonomy" id="155640"/>
    <lineage>
        <taxon>Eukaryota</taxon>
        <taxon>Viridiplantae</taxon>
        <taxon>Streptophyta</taxon>
        <taxon>Embryophyta</taxon>
        <taxon>Tracheophyta</taxon>
        <taxon>Spermatophyta</taxon>
        <taxon>Magnoliopsida</taxon>
        <taxon>eudicotyledons</taxon>
        <taxon>Gunneridae</taxon>
        <taxon>Pentapetalae</taxon>
        <taxon>rosids</taxon>
        <taxon>malvids</taxon>
        <taxon>Sapindales</taxon>
        <taxon>Meliaceae</taxon>
        <taxon>Melia</taxon>
    </lineage>
</organism>
<keyword evidence="2" id="KW-1185">Reference proteome</keyword>
<comment type="caution">
    <text evidence="1">The sequence shown here is derived from an EMBL/GenBank/DDBJ whole genome shotgun (WGS) entry which is preliminary data.</text>
</comment>
<evidence type="ECO:0000313" key="2">
    <source>
        <dbReference type="Proteomes" id="UP001164539"/>
    </source>
</evidence>
<evidence type="ECO:0000313" key="1">
    <source>
        <dbReference type="EMBL" id="KAJ4722863.1"/>
    </source>
</evidence>
<protein>
    <submittedName>
        <fullName evidence="1">Glutathione s-transferase</fullName>
    </submittedName>
</protein>
<dbReference type="EMBL" id="CM051396">
    <property type="protein sequence ID" value="KAJ4722863.1"/>
    <property type="molecule type" value="Genomic_DNA"/>
</dbReference>
<name>A0ACC1YIC7_MELAZ</name>
<reference evidence="1 2" key="1">
    <citation type="journal article" date="2023" name="Science">
        <title>Complex scaffold remodeling in plant triterpene biosynthesis.</title>
        <authorList>
            <person name="De La Pena R."/>
            <person name="Hodgson H."/>
            <person name="Liu J.C."/>
            <person name="Stephenson M.J."/>
            <person name="Martin A.C."/>
            <person name="Owen C."/>
            <person name="Harkess A."/>
            <person name="Leebens-Mack J."/>
            <person name="Jimenez L.E."/>
            <person name="Osbourn A."/>
            <person name="Sattely E.S."/>
        </authorList>
    </citation>
    <scope>NUCLEOTIDE SEQUENCE [LARGE SCALE GENOMIC DNA]</scope>
    <source>
        <strain evidence="2">cv. JPN11</strain>
        <tissue evidence="1">Leaf</tissue>
    </source>
</reference>
<accession>A0ACC1YIC7</accession>
<sequence length="205" mass="23705">MGQVKLIGAWDSPFTYRVIWGLKMKGLPFEYIEEDLHNKSPLLLQYNPVYKKVPVLVHGGKPLCESMIILEYIEETWVHNPLLPTDSHERAIAHFMIKFEEKLGSAAWKVFATGGEEQRKALKESLEILKTVEEMGLPGEKKFFGGEQLSLVDLAFGWTAHWLEVMEEVSGFRLLEADKFPRLHSWIQNFKQVPVIKENLPNRDR</sequence>
<proteinExistence type="predicted"/>